<name>A0AAN8II04_TRICO</name>
<evidence type="ECO:0000313" key="1">
    <source>
        <dbReference type="EMBL" id="KAK5971073.1"/>
    </source>
</evidence>
<gene>
    <name evidence="1" type="ORF">GCK32_021165</name>
</gene>
<dbReference type="EMBL" id="WIXE01018275">
    <property type="protein sequence ID" value="KAK5971073.1"/>
    <property type="molecule type" value="Genomic_DNA"/>
</dbReference>
<organism evidence="1 2">
    <name type="scientific">Trichostrongylus colubriformis</name>
    <name type="common">Black scour worm</name>
    <dbReference type="NCBI Taxonomy" id="6319"/>
    <lineage>
        <taxon>Eukaryota</taxon>
        <taxon>Metazoa</taxon>
        <taxon>Ecdysozoa</taxon>
        <taxon>Nematoda</taxon>
        <taxon>Chromadorea</taxon>
        <taxon>Rhabditida</taxon>
        <taxon>Rhabditina</taxon>
        <taxon>Rhabditomorpha</taxon>
        <taxon>Strongyloidea</taxon>
        <taxon>Trichostrongylidae</taxon>
        <taxon>Trichostrongylus</taxon>
    </lineage>
</organism>
<protein>
    <submittedName>
        <fullName evidence="1">Uncharacterized protein</fullName>
    </submittedName>
</protein>
<dbReference type="AlphaFoldDB" id="A0AAN8II04"/>
<keyword evidence="2" id="KW-1185">Reference proteome</keyword>
<accession>A0AAN8II04</accession>
<dbReference type="Proteomes" id="UP001331761">
    <property type="component" value="Unassembled WGS sequence"/>
</dbReference>
<proteinExistence type="predicted"/>
<reference evidence="1 2" key="1">
    <citation type="submission" date="2019-10" db="EMBL/GenBank/DDBJ databases">
        <title>Assembly and Annotation for the nematode Trichostrongylus colubriformis.</title>
        <authorList>
            <person name="Martin J."/>
        </authorList>
    </citation>
    <scope>NUCLEOTIDE SEQUENCE [LARGE SCALE GENOMIC DNA]</scope>
    <source>
        <strain evidence="1">G859</strain>
        <tissue evidence="1">Whole worm</tissue>
    </source>
</reference>
<sequence length="94" mass="10575">MGNRETHSPCTIPLTLGGNELQDWCSHRSGAWSCGEKRMEEGSAILRCWQSASKFTFADNRPPSLHAVPVTSHSTHRMCVRSIALPHRLLLRYT</sequence>
<comment type="caution">
    <text evidence="1">The sequence shown here is derived from an EMBL/GenBank/DDBJ whole genome shotgun (WGS) entry which is preliminary data.</text>
</comment>
<evidence type="ECO:0000313" key="2">
    <source>
        <dbReference type="Proteomes" id="UP001331761"/>
    </source>
</evidence>